<reference evidence="7 8" key="1">
    <citation type="submission" date="2019-08" db="EMBL/GenBank/DDBJ databases">
        <authorList>
            <person name="Peeters C."/>
        </authorList>
    </citation>
    <scope>NUCLEOTIDE SEQUENCE [LARGE SCALE GENOMIC DNA]</scope>
    <source>
        <strain evidence="7 8">LMG 30175</strain>
    </source>
</reference>
<keyword evidence="4 7" id="KW-0808">Transferase</keyword>
<dbReference type="GO" id="GO:0009247">
    <property type="term" value="P:glycolipid biosynthetic process"/>
    <property type="evidence" value="ECO:0007669"/>
    <property type="project" value="UniProtKB-ARBA"/>
</dbReference>
<dbReference type="Proteomes" id="UP000414233">
    <property type="component" value="Unassembled WGS sequence"/>
</dbReference>
<dbReference type="AlphaFoldDB" id="A0A5E4S7Q1"/>
<dbReference type="Pfam" id="PF03279">
    <property type="entry name" value="Lip_A_acyltrans"/>
    <property type="match status" value="1"/>
</dbReference>
<evidence type="ECO:0000256" key="4">
    <source>
        <dbReference type="ARBA" id="ARBA00022679"/>
    </source>
</evidence>
<dbReference type="EMBL" id="CABPRZ010000002">
    <property type="protein sequence ID" value="VVD71231.1"/>
    <property type="molecule type" value="Genomic_DNA"/>
</dbReference>
<proteinExistence type="predicted"/>
<keyword evidence="3" id="KW-0997">Cell inner membrane</keyword>
<keyword evidence="5" id="KW-0472">Membrane</keyword>
<keyword evidence="6 7" id="KW-0012">Acyltransferase</keyword>
<dbReference type="CDD" id="cd07984">
    <property type="entry name" value="LPLAT_LABLAT-like"/>
    <property type="match status" value="1"/>
</dbReference>
<keyword evidence="8" id="KW-1185">Reference proteome</keyword>
<evidence type="ECO:0000256" key="2">
    <source>
        <dbReference type="ARBA" id="ARBA00022475"/>
    </source>
</evidence>
<evidence type="ECO:0000256" key="5">
    <source>
        <dbReference type="ARBA" id="ARBA00023136"/>
    </source>
</evidence>
<keyword evidence="2" id="KW-1003">Cell membrane</keyword>
<evidence type="ECO:0000313" key="8">
    <source>
        <dbReference type="Proteomes" id="UP000414233"/>
    </source>
</evidence>
<dbReference type="InterPro" id="IPR004960">
    <property type="entry name" value="LipA_acyltrans"/>
</dbReference>
<accession>A0A5E4S7Q1</accession>
<dbReference type="InterPro" id="IPR014548">
    <property type="entry name" value="Ac_Trasf"/>
</dbReference>
<dbReference type="PANTHER" id="PTHR30606:SF9">
    <property type="entry name" value="LIPID A BIOSYNTHESIS LAUROYLTRANSFERASE"/>
    <property type="match status" value="1"/>
</dbReference>
<dbReference type="PIRSF" id="PIRSF028561">
    <property type="entry name" value="Ac_Trasf"/>
    <property type="match status" value="1"/>
</dbReference>
<dbReference type="PANTHER" id="PTHR30606">
    <property type="entry name" value="LIPID A BIOSYNTHESIS LAUROYL ACYLTRANSFERASE"/>
    <property type="match status" value="1"/>
</dbReference>
<dbReference type="GO" id="GO:0005886">
    <property type="term" value="C:plasma membrane"/>
    <property type="evidence" value="ECO:0007669"/>
    <property type="project" value="UniProtKB-SubCell"/>
</dbReference>
<evidence type="ECO:0000256" key="1">
    <source>
        <dbReference type="ARBA" id="ARBA00004533"/>
    </source>
</evidence>
<dbReference type="GO" id="GO:0008913">
    <property type="term" value="F:Kdo2-lipid IVA acyltransferase activity"/>
    <property type="evidence" value="ECO:0007669"/>
    <property type="project" value="UniProtKB-EC"/>
</dbReference>
<evidence type="ECO:0000256" key="3">
    <source>
        <dbReference type="ARBA" id="ARBA00022519"/>
    </source>
</evidence>
<comment type="subcellular location">
    <subcellularLocation>
        <location evidence="1">Cell inner membrane</location>
    </subcellularLocation>
</comment>
<sequence length="302" mass="33518">MSKARAEWTRLPERSSLVWLSVMRWLALRLGRRVARCLLHPIALYFLFTGGPACAASRAYLTRVFGRPPRLSERLRHLHCFAATVLDRVYLLNDRDTLFDIEIEGREVIDRVMARGEGVFLLGAHLGSFEVLRTAGRWYSGLRVAMVMYPDNARKINAVLAAINPGLVSEIVPIGQIDSMFTVKSRLDEGCLVGMMGDRGVGGEAKAVCPFLGEPASFPLGPLRLAALMRRPVLFMTGIYLGGNRYRLHFSELADFSALAGAGRNTALQAGLAAYVTQLEAQCRAAPYNWFNFFDFWADNAG</sequence>
<dbReference type="EC" id="2.3.1.241" evidence="7"/>
<evidence type="ECO:0000256" key="6">
    <source>
        <dbReference type="ARBA" id="ARBA00023315"/>
    </source>
</evidence>
<name>A0A5E4S7Q1_9BURK</name>
<evidence type="ECO:0000313" key="7">
    <source>
        <dbReference type="EMBL" id="VVD71231.1"/>
    </source>
</evidence>
<protein>
    <submittedName>
        <fullName evidence="7">Lipid A biosynthesis lauroyltransferase</fullName>
        <ecNumber evidence="7">2.3.1.241</ecNumber>
    </submittedName>
</protein>
<organism evidence="7 8">
    <name type="scientific">Pandoraea terrae</name>
    <dbReference type="NCBI Taxonomy" id="1537710"/>
    <lineage>
        <taxon>Bacteria</taxon>
        <taxon>Pseudomonadati</taxon>
        <taxon>Pseudomonadota</taxon>
        <taxon>Betaproteobacteria</taxon>
        <taxon>Burkholderiales</taxon>
        <taxon>Burkholderiaceae</taxon>
        <taxon>Pandoraea</taxon>
    </lineage>
</organism>
<gene>
    <name evidence="7" type="primary">lpxL_1</name>
    <name evidence="7" type="ORF">PTE30175_00578</name>
</gene>
<dbReference type="RefSeq" id="WP_224788572.1">
    <property type="nucleotide sequence ID" value="NZ_CABPRZ010000002.1"/>
</dbReference>